<proteinExistence type="predicted"/>
<evidence type="ECO:0000256" key="2">
    <source>
        <dbReference type="ARBA" id="ARBA00022448"/>
    </source>
</evidence>
<evidence type="ECO:0000256" key="4">
    <source>
        <dbReference type="ARBA" id="ARBA00022982"/>
    </source>
</evidence>
<dbReference type="SUPFAM" id="SSF54862">
    <property type="entry name" value="4Fe-4S ferredoxins"/>
    <property type="match status" value="1"/>
</dbReference>
<comment type="cofactor">
    <cofactor evidence="1">
        <name>[3Fe-4S] cluster</name>
        <dbReference type="ChEBI" id="CHEBI:21137"/>
    </cofactor>
</comment>
<keyword evidence="5" id="KW-0408">Iron</keyword>
<keyword evidence="3" id="KW-0479">Metal-binding</keyword>
<gene>
    <name evidence="8" type="ORF">ACFQ34_29525</name>
</gene>
<accession>A0ABW3VQH6</accession>
<dbReference type="Proteomes" id="UP001597182">
    <property type="component" value="Unassembled WGS sequence"/>
</dbReference>
<dbReference type="Gene3D" id="3.30.70.20">
    <property type="match status" value="1"/>
</dbReference>
<dbReference type="RefSeq" id="WP_379653336.1">
    <property type="nucleotide sequence ID" value="NZ_JBHTMB010000288.1"/>
</dbReference>
<dbReference type="PANTHER" id="PTHR36923:SF3">
    <property type="entry name" value="FERREDOXIN"/>
    <property type="match status" value="1"/>
</dbReference>
<evidence type="ECO:0000256" key="3">
    <source>
        <dbReference type="ARBA" id="ARBA00022723"/>
    </source>
</evidence>
<evidence type="ECO:0000256" key="6">
    <source>
        <dbReference type="ARBA" id="ARBA00023014"/>
    </source>
</evidence>
<dbReference type="PANTHER" id="PTHR36923">
    <property type="entry name" value="FERREDOXIN"/>
    <property type="match status" value="1"/>
</dbReference>
<evidence type="ECO:0000313" key="8">
    <source>
        <dbReference type="EMBL" id="MFD1237444.1"/>
    </source>
</evidence>
<dbReference type="Pfam" id="PF13459">
    <property type="entry name" value="Fer4_15"/>
    <property type="match status" value="1"/>
</dbReference>
<keyword evidence="4" id="KW-0249">Electron transport</keyword>
<dbReference type="EMBL" id="JBHTMB010000288">
    <property type="protein sequence ID" value="MFD1237444.1"/>
    <property type="molecule type" value="Genomic_DNA"/>
</dbReference>
<organism evidence="8 9">
    <name type="scientific">Pseudonocardia benzenivorans</name>
    <dbReference type="NCBI Taxonomy" id="228005"/>
    <lineage>
        <taxon>Bacteria</taxon>
        <taxon>Bacillati</taxon>
        <taxon>Actinomycetota</taxon>
        <taxon>Actinomycetes</taxon>
        <taxon>Pseudonocardiales</taxon>
        <taxon>Pseudonocardiaceae</taxon>
        <taxon>Pseudonocardia</taxon>
    </lineage>
</organism>
<evidence type="ECO:0000256" key="1">
    <source>
        <dbReference type="ARBA" id="ARBA00001927"/>
    </source>
</evidence>
<dbReference type="InterPro" id="IPR051269">
    <property type="entry name" value="Fe-S_cluster_ET"/>
</dbReference>
<evidence type="ECO:0000256" key="7">
    <source>
        <dbReference type="ARBA" id="ARBA00023291"/>
    </source>
</evidence>
<comment type="caution">
    <text evidence="8">The sequence shown here is derived from an EMBL/GenBank/DDBJ whole genome shotgun (WGS) entry which is preliminary data.</text>
</comment>
<evidence type="ECO:0000256" key="5">
    <source>
        <dbReference type="ARBA" id="ARBA00023004"/>
    </source>
</evidence>
<evidence type="ECO:0000313" key="9">
    <source>
        <dbReference type="Proteomes" id="UP001597182"/>
    </source>
</evidence>
<keyword evidence="2" id="KW-0813">Transport</keyword>
<keyword evidence="7" id="KW-0003">3Fe-4S</keyword>
<keyword evidence="9" id="KW-1185">Reference proteome</keyword>
<sequence>MRVEVDPRRCCGYRLCVEAAPDVFQINAIGKAVVALEPIPAERHDAVRAAARECPGAAITLSDDLGPAQ</sequence>
<reference evidence="9" key="1">
    <citation type="journal article" date="2019" name="Int. J. Syst. Evol. Microbiol.">
        <title>The Global Catalogue of Microorganisms (GCM) 10K type strain sequencing project: providing services to taxonomists for standard genome sequencing and annotation.</title>
        <authorList>
            <consortium name="The Broad Institute Genomics Platform"/>
            <consortium name="The Broad Institute Genome Sequencing Center for Infectious Disease"/>
            <person name="Wu L."/>
            <person name="Ma J."/>
        </authorList>
    </citation>
    <scope>NUCLEOTIDE SEQUENCE [LARGE SCALE GENOMIC DNA]</scope>
    <source>
        <strain evidence="9">CCUG 49018</strain>
    </source>
</reference>
<name>A0ABW3VQH6_9PSEU</name>
<keyword evidence="6" id="KW-0411">Iron-sulfur</keyword>
<protein>
    <submittedName>
        <fullName evidence="8">Ferredoxin</fullName>
    </submittedName>
</protein>